<evidence type="ECO:0000313" key="6">
    <source>
        <dbReference type="EMBL" id="SDJ85940.1"/>
    </source>
</evidence>
<dbReference type="InterPro" id="IPR000847">
    <property type="entry name" value="LysR_HTH_N"/>
</dbReference>
<dbReference type="CDD" id="cd08422">
    <property type="entry name" value="PBP2_CrgA_like"/>
    <property type="match status" value="1"/>
</dbReference>
<keyword evidence="3 6" id="KW-0238">DNA-binding</keyword>
<evidence type="ECO:0000256" key="2">
    <source>
        <dbReference type="ARBA" id="ARBA00023015"/>
    </source>
</evidence>
<dbReference type="Proteomes" id="UP000199527">
    <property type="component" value="Unassembled WGS sequence"/>
</dbReference>
<dbReference type="GO" id="GO:0003700">
    <property type="term" value="F:DNA-binding transcription factor activity"/>
    <property type="evidence" value="ECO:0007669"/>
    <property type="project" value="InterPro"/>
</dbReference>
<sequence>MNIELSRYLPAFISAAQTHSFSDAARKLGVSPAAISKSIKSLEVALGVRLFHRTTHDLSLTDEGRAFARKVAPVVNELSDILATAQSFTERPSGRLRVSLPYSYGREYVLPLVRPFLDRYPEIELDLRFEDRVVDMVKEGIDVAIGNHLQADSRLVARTLGPVKLVTLASPDFLHRYGIPNHPDDLDRFNCIRFRMASSQRLVPWTFCSPDGQAFSKDQVKSNVSTTNVELGLELAKDGIGITLAAAKIAQPYLNDGSLIQILKDYCADRPPFMIYYASNKQLAPKTRVFIDFVISHLVPK</sequence>
<evidence type="ECO:0000256" key="1">
    <source>
        <dbReference type="ARBA" id="ARBA00009437"/>
    </source>
</evidence>
<dbReference type="InterPro" id="IPR005119">
    <property type="entry name" value="LysR_subst-bd"/>
</dbReference>
<dbReference type="PANTHER" id="PTHR30537:SF72">
    <property type="entry name" value="LYSR FAMILY TRANSCRIPTIONAL REGULATOR"/>
    <property type="match status" value="1"/>
</dbReference>
<dbReference type="FunFam" id="1.10.10.10:FF:000001">
    <property type="entry name" value="LysR family transcriptional regulator"/>
    <property type="match status" value="1"/>
</dbReference>
<accession>A0A1G8X874</accession>
<evidence type="ECO:0000259" key="5">
    <source>
        <dbReference type="PROSITE" id="PS50931"/>
    </source>
</evidence>
<evidence type="ECO:0000313" key="7">
    <source>
        <dbReference type="Proteomes" id="UP000199527"/>
    </source>
</evidence>
<dbReference type="EMBL" id="FNEM01000014">
    <property type="protein sequence ID" value="SDJ85940.1"/>
    <property type="molecule type" value="Genomic_DNA"/>
</dbReference>
<gene>
    <name evidence="6" type="ORF">SAMN04488540_11495</name>
</gene>
<dbReference type="InterPro" id="IPR058163">
    <property type="entry name" value="LysR-type_TF_proteobact-type"/>
</dbReference>
<keyword evidence="4" id="KW-0804">Transcription</keyword>
<dbReference type="RefSeq" id="WP_090366837.1">
    <property type="nucleotide sequence ID" value="NZ_FNEM01000014.1"/>
</dbReference>
<evidence type="ECO:0000256" key="4">
    <source>
        <dbReference type="ARBA" id="ARBA00023163"/>
    </source>
</evidence>
<comment type="similarity">
    <text evidence="1">Belongs to the LysR transcriptional regulatory family.</text>
</comment>
<protein>
    <submittedName>
        <fullName evidence="6">DNA-binding transcriptional regulator, LysR family</fullName>
    </submittedName>
</protein>
<dbReference type="AlphaFoldDB" id="A0A1G8X874"/>
<proteinExistence type="inferred from homology"/>
<dbReference type="OrthoDB" id="9786526at2"/>
<evidence type="ECO:0000256" key="3">
    <source>
        <dbReference type="ARBA" id="ARBA00023125"/>
    </source>
</evidence>
<dbReference type="SUPFAM" id="SSF46785">
    <property type="entry name" value="Winged helix' DNA-binding domain"/>
    <property type="match status" value="1"/>
</dbReference>
<dbReference type="PANTHER" id="PTHR30537">
    <property type="entry name" value="HTH-TYPE TRANSCRIPTIONAL REGULATOR"/>
    <property type="match status" value="1"/>
</dbReference>
<dbReference type="GO" id="GO:0006351">
    <property type="term" value="P:DNA-templated transcription"/>
    <property type="evidence" value="ECO:0007669"/>
    <property type="project" value="TreeGrafter"/>
</dbReference>
<reference evidence="7" key="1">
    <citation type="submission" date="2016-10" db="EMBL/GenBank/DDBJ databases">
        <authorList>
            <person name="Varghese N."/>
            <person name="Submissions S."/>
        </authorList>
    </citation>
    <scope>NUCLEOTIDE SEQUENCE [LARGE SCALE GENOMIC DNA]</scope>
    <source>
        <strain evidence="7">DSM 23317</strain>
    </source>
</reference>
<dbReference type="Gene3D" id="3.40.190.290">
    <property type="match status" value="1"/>
</dbReference>
<dbReference type="InterPro" id="IPR036388">
    <property type="entry name" value="WH-like_DNA-bd_sf"/>
</dbReference>
<dbReference type="PROSITE" id="PS50931">
    <property type="entry name" value="HTH_LYSR"/>
    <property type="match status" value="1"/>
</dbReference>
<dbReference type="Pfam" id="PF03466">
    <property type="entry name" value="LysR_substrate"/>
    <property type="match status" value="1"/>
</dbReference>
<keyword evidence="7" id="KW-1185">Reference proteome</keyword>
<keyword evidence="2" id="KW-0805">Transcription regulation</keyword>
<feature type="domain" description="HTH lysR-type" evidence="5">
    <location>
        <begin position="1"/>
        <end position="61"/>
    </location>
</feature>
<dbReference type="GO" id="GO:0043565">
    <property type="term" value="F:sequence-specific DNA binding"/>
    <property type="evidence" value="ECO:0007669"/>
    <property type="project" value="TreeGrafter"/>
</dbReference>
<dbReference type="SUPFAM" id="SSF53850">
    <property type="entry name" value="Periplasmic binding protein-like II"/>
    <property type="match status" value="1"/>
</dbReference>
<dbReference type="Pfam" id="PF00126">
    <property type="entry name" value="HTH_1"/>
    <property type="match status" value="1"/>
</dbReference>
<name>A0A1G8X874_9GAMM</name>
<dbReference type="PRINTS" id="PR00039">
    <property type="entry name" value="HTHLYSR"/>
</dbReference>
<dbReference type="Gene3D" id="1.10.10.10">
    <property type="entry name" value="Winged helix-like DNA-binding domain superfamily/Winged helix DNA-binding domain"/>
    <property type="match status" value="1"/>
</dbReference>
<dbReference type="InterPro" id="IPR036390">
    <property type="entry name" value="WH_DNA-bd_sf"/>
</dbReference>
<organism evidence="6 7">
    <name type="scientific">Ferrimonas sediminum</name>
    <dbReference type="NCBI Taxonomy" id="718193"/>
    <lineage>
        <taxon>Bacteria</taxon>
        <taxon>Pseudomonadati</taxon>
        <taxon>Pseudomonadota</taxon>
        <taxon>Gammaproteobacteria</taxon>
        <taxon>Alteromonadales</taxon>
        <taxon>Ferrimonadaceae</taxon>
        <taxon>Ferrimonas</taxon>
    </lineage>
</organism>